<evidence type="ECO:0000256" key="2">
    <source>
        <dbReference type="SAM" id="Phobius"/>
    </source>
</evidence>
<dbReference type="RefSeq" id="WP_126594744.1">
    <property type="nucleotide sequence ID" value="NZ_BIFQ01000001.1"/>
</dbReference>
<evidence type="ECO:0000313" key="3">
    <source>
        <dbReference type="EMBL" id="GCE03478.1"/>
    </source>
</evidence>
<feature type="transmembrane region" description="Helical" evidence="2">
    <location>
        <begin position="21"/>
        <end position="39"/>
    </location>
</feature>
<dbReference type="Pfam" id="PF12666">
    <property type="entry name" value="PrgI"/>
    <property type="match status" value="1"/>
</dbReference>
<dbReference type="OrthoDB" id="165828at2"/>
<evidence type="ECO:0000313" key="4">
    <source>
        <dbReference type="Proteomes" id="UP000287224"/>
    </source>
</evidence>
<proteinExistence type="predicted"/>
<organism evidence="3 4">
    <name type="scientific">Dictyobacter aurantiacus</name>
    <dbReference type="NCBI Taxonomy" id="1936993"/>
    <lineage>
        <taxon>Bacteria</taxon>
        <taxon>Bacillati</taxon>
        <taxon>Chloroflexota</taxon>
        <taxon>Ktedonobacteria</taxon>
        <taxon>Ktedonobacterales</taxon>
        <taxon>Dictyobacteraceae</taxon>
        <taxon>Dictyobacter</taxon>
    </lineage>
</organism>
<feature type="region of interest" description="Disordered" evidence="1">
    <location>
        <begin position="109"/>
        <end position="135"/>
    </location>
</feature>
<dbReference type="AlphaFoldDB" id="A0A401Z9J4"/>
<keyword evidence="2" id="KW-0812">Transmembrane</keyword>
<gene>
    <name evidence="3" type="ORF">KDAU_08070</name>
</gene>
<comment type="caution">
    <text evidence="3">The sequence shown here is derived from an EMBL/GenBank/DDBJ whole genome shotgun (WGS) entry which is preliminary data.</text>
</comment>
<feature type="transmembrane region" description="Helical" evidence="2">
    <location>
        <begin position="85"/>
        <end position="103"/>
    </location>
</feature>
<feature type="transmembrane region" description="Helical" evidence="2">
    <location>
        <begin position="51"/>
        <end position="73"/>
    </location>
</feature>
<reference evidence="4" key="1">
    <citation type="submission" date="2018-12" db="EMBL/GenBank/DDBJ databases">
        <title>Tengunoibacter tsumagoiensis gen. nov., sp. nov., Dictyobacter kobayashii sp. nov., D. alpinus sp. nov., and D. joshuensis sp. nov. and description of Dictyobacteraceae fam. nov. within the order Ktedonobacterales isolated from Tengu-no-mugimeshi.</title>
        <authorList>
            <person name="Wang C.M."/>
            <person name="Zheng Y."/>
            <person name="Sakai Y."/>
            <person name="Toyoda A."/>
            <person name="Minakuchi Y."/>
            <person name="Abe K."/>
            <person name="Yokota A."/>
            <person name="Yabe S."/>
        </authorList>
    </citation>
    <scope>NUCLEOTIDE SEQUENCE [LARGE SCALE GENOMIC DNA]</scope>
    <source>
        <strain evidence="4">S-27</strain>
    </source>
</reference>
<dbReference type="EMBL" id="BIFQ01000001">
    <property type="protein sequence ID" value="GCE03478.1"/>
    <property type="molecule type" value="Genomic_DNA"/>
</dbReference>
<name>A0A401Z9J4_9CHLR</name>
<sequence length="135" mass="15027">MKKEEFPTFLNQKPAIIFGRTGRELLILAIGLALGYLSWLDISPSLTGSQILTDAIKIIIAAILVAAAAVVAFIKIATRPLEEWALAWIFYSIIPKVFIYMPAEESSILPETQGEGKEREKVRMSNDDDDDDDDE</sequence>
<feature type="compositionally biased region" description="Basic and acidic residues" evidence="1">
    <location>
        <begin position="114"/>
        <end position="126"/>
    </location>
</feature>
<protein>
    <submittedName>
        <fullName evidence="3">Uncharacterized protein</fullName>
    </submittedName>
</protein>
<dbReference type="InterPro" id="IPR024414">
    <property type="entry name" value="Uncharacterised_PrgI"/>
</dbReference>
<keyword evidence="2" id="KW-1133">Transmembrane helix</keyword>
<keyword evidence="2" id="KW-0472">Membrane</keyword>
<evidence type="ECO:0000256" key="1">
    <source>
        <dbReference type="SAM" id="MobiDB-lite"/>
    </source>
</evidence>
<dbReference type="Proteomes" id="UP000287224">
    <property type="component" value="Unassembled WGS sequence"/>
</dbReference>
<accession>A0A401Z9J4</accession>
<keyword evidence="4" id="KW-1185">Reference proteome</keyword>